<feature type="region of interest" description="Disordered" evidence="2">
    <location>
        <begin position="1"/>
        <end position="24"/>
    </location>
</feature>
<keyword evidence="1" id="KW-0175">Coiled coil</keyword>
<organism evidence="3 4">
    <name type="scientific">Seriola lalandi dorsalis</name>
    <dbReference type="NCBI Taxonomy" id="1841481"/>
    <lineage>
        <taxon>Eukaryota</taxon>
        <taxon>Metazoa</taxon>
        <taxon>Chordata</taxon>
        <taxon>Craniata</taxon>
        <taxon>Vertebrata</taxon>
        <taxon>Euteleostomi</taxon>
        <taxon>Actinopterygii</taxon>
        <taxon>Neopterygii</taxon>
        <taxon>Teleostei</taxon>
        <taxon>Neoteleostei</taxon>
        <taxon>Acanthomorphata</taxon>
        <taxon>Carangaria</taxon>
        <taxon>Carangiformes</taxon>
        <taxon>Carangidae</taxon>
        <taxon>Seriola</taxon>
    </lineage>
</organism>
<name>A0A3B4XL16_SERLL</name>
<evidence type="ECO:0000313" key="4">
    <source>
        <dbReference type="Proteomes" id="UP000261360"/>
    </source>
</evidence>
<reference evidence="3" key="2">
    <citation type="submission" date="2025-09" db="UniProtKB">
        <authorList>
            <consortium name="Ensembl"/>
        </authorList>
    </citation>
    <scope>IDENTIFICATION</scope>
</reference>
<dbReference type="AlphaFoldDB" id="A0A3B4XL16"/>
<dbReference type="STRING" id="1841481.ENSSLDP00000017001"/>
<accession>A0A3B4XL16</accession>
<protein>
    <submittedName>
        <fullName evidence="3">Uncharacterized protein</fullName>
    </submittedName>
</protein>
<proteinExistence type="predicted"/>
<reference evidence="3" key="1">
    <citation type="submission" date="2025-08" db="UniProtKB">
        <authorList>
            <consortium name="Ensembl"/>
        </authorList>
    </citation>
    <scope>IDENTIFICATION</scope>
</reference>
<dbReference type="GeneTree" id="ENSGT01030000234876"/>
<dbReference type="Proteomes" id="UP000261360">
    <property type="component" value="Unplaced"/>
</dbReference>
<feature type="compositionally biased region" description="Basic and acidic residues" evidence="2">
    <location>
        <begin position="380"/>
        <end position="397"/>
    </location>
</feature>
<dbReference type="Ensembl" id="ENSSLDT00000017605.1">
    <property type="protein sequence ID" value="ENSSLDP00000017001.1"/>
    <property type="gene ID" value="ENSSLDG00000013448.1"/>
</dbReference>
<evidence type="ECO:0000256" key="1">
    <source>
        <dbReference type="SAM" id="Coils"/>
    </source>
</evidence>
<feature type="region of interest" description="Disordered" evidence="2">
    <location>
        <begin position="356"/>
        <end position="426"/>
    </location>
</feature>
<feature type="compositionally biased region" description="Basic and acidic residues" evidence="2">
    <location>
        <begin position="408"/>
        <end position="418"/>
    </location>
</feature>
<feature type="coiled-coil region" evidence="1">
    <location>
        <begin position="122"/>
        <end position="149"/>
    </location>
</feature>
<evidence type="ECO:0000313" key="3">
    <source>
        <dbReference type="Ensembl" id="ENSSLDP00000017001.1"/>
    </source>
</evidence>
<keyword evidence="4" id="KW-1185">Reference proteome</keyword>
<sequence length="426" mass="48225">MSTPSKVDSAAAATPIPRTSKPEDSLENLESALVDLTEDVLPGYAILIQNTAPLELEPIMLNLVTEALTKPLKDKALTKMLGNLAIVVTARLKYANDLLTQAADKLKVHDVKAQNQTYADHLQDDQKQIQRLQEHLHEAELRAKASRDVLPLFSPLVSNPFDTDLDKIARNLPRFEPTPGGSQNISSYLKDIDFYLRKFPNATADDRIYLIKVTSGCQVGRFLERQTDYVRSNYDLLCQALIREFSDPISQTGLTAAMTTKQGRHESPHQYYHRLLLAYFGNRNEPGMEEDLNFKTLFVQNLHPGTSCHLGVMANPYTSTIQQLRELATLGFAKQKQSHSKQSEPNIVLTLNANAPPMELEGAPSGEIQGPANQSSRSHRFTEEHKRYEPRRNSVDHRRSRFPPNQWENRRARDDQGQHRFRPQGR</sequence>
<evidence type="ECO:0000256" key="2">
    <source>
        <dbReference type="SAM" id="MobiDB-lite"/>
    </source>
</evidence>